<reference evidence="1 2" key="1">
    <citation type="journal article" date="2019" name="Sci. Rep.">
        <title>Orb-weaving spider Araneus ventricosus genome elucidates the spidroin gene catalogue.</title>
        <authorList>
            <person name="Kono N."/>
            <person name="Nakamura H."/>
            <person name="Ohtoshi R."/>
            <person name="Moran D.A.P."/>
            <person name="Shinohara A."/>
            <person name="Yoshida Y."/>
            <person name="Fujiwara M."/>
            <person name="Mori M."/>
            <person name="Tomita M."/>
            <person name="Arakawa K."/>
        </authorList>
    </citation>
    <scope>NUCLEOTIDE SEQUENCE [LARGE SCALE GENOMIC DNA]</scope>
</reference>
<comment type="caution">
    <text evidence="1">The sequence shown here is derived from an EMBL/GenBank/DDBJ whole genome shotgun (WGS) entry which is preliminary data.</text>
</comment>
<proteinExistence type="predicted"/>
<dbReference type="EMBL" id="BGPR01005541">
    <property type="protein sequence ID" value="GBN11134.1"/>
    <property type="molecule type" value="Genomic_DNA"/>
</dbReference>
<organism evidence="1 2">
    <name type="scientific">Araneus ventricosus</name>
    <name type="common">Orbweaver spider</name>
    <name type="synonym">Epeira ventricosa</name>
    <dbReference type="NCBI Taxonomy" id="182803"/>
    <lineage>
        <taxon>Eukaryota</taxon>
        <taxon>Metazoa</taxon>
        <taxon>Ecdysozoa</taxon>
        <taxon>Arthropoda</taxon>
        <taxon>Chelicerata</taxon>
        <taxon>Arachnida</taxon>
        <taxon>Araneae</taxon>
        <taxon>Araneomorphae</taxon>
        <taxon>Entelegynae</taxon>
        <taxon>Araneoidea</taxon>
        <taxon>Araneidae</taxon>
        <taxon>Araneus</taxon>
    </lineage>
</organism>
<sequence>MLQTRNTWTERFEISLRSHAISFFFRGTVPFLRSLGRNGGQMNDHQNRKFLKIKHNRVTNQQCFFSTVNSYGSMSRLRRRPRWPSGRVSASVPEGSKFKTRFHERFAVYRGLVHV</sequence>
<gene>
    <name evidence="1" type="ORF">AVEN_91332_1</name>
</gene>
<accession>A0A4Y2L9G6</accession>
<evidence type="ECO:0000313" key="1">
    <source>
        <dbReference type="EMBL" id="GBN11134.1"/>
    </source>
</evidence>
<dbReference type="AlphaFoldDB" id="A0A4Y2L9G6"/>
<dbReference type="Proteomes" id="UP000499080">
    <property type="component" value="Unassembled WGS sequence"/>
</dbReference>
<evidence type="ECO:0000313" key="2">
    <source>
        <dbReference type="Proteomes" id="UP000499080"/>
    </source>
</evidence>
<protein>
    <submittedName>
        <fullName evidence="1">Uncharacterized protein</fullName>
    </submittedName>
</protein>
<name>A0A4Y2L9G6_ARAVE</name>
<keyword evidence="2" id="KW-1185">Reference proteome</keyword>